<organism evidence="3 4">
    <name type="scientific">Choiromyces venosus 120613-1</name>
    <dbReference type="NCBI Taxonomy" id="1336337"/>
    <lineage>
        <taxon>Eukaryota</taxon>
        <taxon>Fungi</taxon>
        <taxon>Dikarya</taxon>
        <taxon>Ascomycota</taxon>
        <taxon>Pezizomycotina</taxon>
        <taxon>Pezizomycetes</taxon>
        <taxon>Pezizales</taxon>
        <taxon>Tuberaceae</taxon>
        <taxon>Choiromyces</taxon>
    </lineage>
</organism>
<dbReference type="InterPro" id="IPR009057">
    <property type="entry name" value="Homeodomain-like_sf"/>
</dbReference>
<evidence type="ECO:0000259" key="2">
    <source>
        <dbReference type="Pfam" id="PF03221"/>
    </source>
</evidence>
<dbReference type="Gene3D" id="1.10.10.60">
    <property type="entry name" value="Homeodomain-like"/>
    <property type="match status" value="1"/>
</dbReference>
<dbReference type="GO" id="GO:0003677">
    <property type="term" value="F:DNA binding"/>
    <property type="evidence" value="ECO:0007669"/>
    <property type="project" value="UniProtKB-KW"/>
</dbReference>
<evidence type="ECO:0000313" key="3">
    <source>
        <dbReference type="EMBL" id="RPA98215.1"/>
    </source>
</evidence>
<keyword evidence="4" id="KW-1185">Reference proteome</keyword>
<dbReference type="Proteomes" id="UP000276215">
    <property type="component" value="Unassembled WGS sequence"/>
</dbReference>
<feature type="non-terminal residue" evidence="3">
    <location>
        <position position="1"/>
    </location>
</feature>
<evidence type="ECO:0000313" key="4">
    <source>
        <dbReference type="Proteomes" id="UP000276215"/>
    </source>
</evidence>
<evidence type="ECO:0000256" key="1">
    <source>
        <dbReference type="ARBA" id="ARBA00023125"/>
    </source>
</evidence>
<dbReference type="InterPro" id="IPR006600">
    <property type="entry name" value="HTH_CenpB_DNA-bd_dom"/>
</dbReference>
<name>A0A3N4JIZ0_9PEZI</name>
<gene>
    <name evidence="3" type="ORF">L873DRAFT_1688820</name>
</gene>
<keyword evidence="1" id="KW-0238">DNA-binding</keyword>
<sequence length="247" mass="29181">KQLLQQQSSMKKNCLSRPRWPVLEEALILQFTERRELGGIVQWKWFDQTAKALFLQLYLLSLQVFLFSAGWFNRFLVCNDITLRIITNKAQELPEEYLVMIINFLYFNCRNSQLRDGTTDKLWCILHIGHYLLSNILNMDQIPLPWEYLEGKTYEHKGKKTFWVRSKKSGWRKRQATIQLTVFADSHPCMKPLKIFQGTEESNCAPWRREGKRYDSQVVVKFNKKAYANTAIILAWITEQLVLVLGK</sequence>
<feature type="domain" description="HTH CENPB-type" evidence="2">
    <location>
        <begin position="20"/>
        <end position="84"/>
    </location>
</feature>
<accession>A0A3N4JIZ0</accession>
<dbReference type="EMBL" id="ML120398">
    <property type="protein sequence ID" value="RPA98215.1"/>
    <property type="molecule type" value="Genomic_DNA"/>
</dbReference>
<protein>
    <recommendedName>
        <fullName evidence="2">HTH CENPB-type domain-containing protein</fullName>
    </recommendedName>
</protein>
<dbReference type="SUPFAM" id="SSF46689">
    <property type="entry name" value="Homeodomain-like"/>
    <property type="match status" value="1"/>
</dbReference>
<proteinExistence type="predicted"/>
<dbReference type="Pfam" id="PF03221">
    <property type="entry name" value="HTH_Tnp_Tc5"/>
    <property type="match status" value="1"/>
</dbReference>
<dbReference type="AlphaFoldDB" id="A0A3N4JIZ0"/>
<dbReference type="OrthoDB" id="125347at2759"/>
<dbReference type="STRING" id="1336337.A0A3N4JIZ0"/>
<reference evidence="3 4" key="1">
    <citation type="journal article" date="2018" name="Nat. Ecol. Evol.">
        <title>Pezizomycetes genomes reveal the molecular basis of ectomycorrhizal truffle lifestyle.</title>
        <authorList>
            <person name="Murat C."/>
            <person name="Payen T."/>
            <person name="Noel B."/>
            <person name="Kuo A."/>
            <person name="Morin E."/>
            <person name="Chen J."/>
            <person name="Kohler A."/>
            <person name="Krizsan K."/>
            <person name="Balestrini R."/>
            <person name="Da Silva C."/>
            <person name="Montanini B."/>
            <person name="Hainaut M."/>
            <person name="Levati E."/>
            <person name="Barry K.W."/>
            <person name="Belfiori B."/>
            <person name="Cichocki N."/>
            <person name="Clum A."/>
            <person name="Dockter R.B."/>
            <person name="Fauchery L."/>
            <person name="Guy J."/>
            <person name="Iotti M."/>
            <person name="Le Tacon F."/>
            <person name="Lindquist E.A."/>
            <person name="Lipzen A."/>
            <person name="Malagnac F."/>
            <person name="Mello A."/>
            <person name="Molinier V."/>
            <person name="Miyauchi S."/>
            <person name="Poulain J."/>
            <person name="Riccioni C."/>
            <person name="Rubini A."/>
            <person name="Sitrit Y."/>
            <person name="Splivallo R."/>
            <person name="Traeger S."/>
            <person name="Wang M."/>
            <person name="Zifcakova L."/>
            <person name="Wipf D."/>
            <person name="Zambonelli A."/>
            <person name="Paolocci F."/>
            <person name="Nowrousian M."/>
            <person name="Ottonello S."/>
            <person name="Baldrian P."/>
            <person name="Spatafora J.W."/>
            <person name="Henrissat B."/>
            <person name="Nagy L.G."/>
            <person name="Aury J.M."/>
            <person name="Wincker P."/>
            <person name="Grigoriev I.V."/>
            <person name="Bonfante P."/>
            <person name="Martin F.M."/>
        </authorList>
    </citation>
    <scope>NUCLEOTIDE SEQUENCE [LARGE SCALE GENOMIC DNA]</scope>
    <source>
        <strain evidence="3 4">120613-1</strain>
    </source>
</reference>